<accession>A0A6V8PP87</accession>
<dbReference type="Proteomes" id="UP000568877">
    <property type="component" value="Unassembled WGS sequence"/>
</dbReference>
<gene>
    <name evidence="1" type="ORF">HKBW3S42_00997</name>
</gene>
<evidence type="ECO:0000313" key="2">
    <source>
        <dbReference type="Proteomes" id="UP000568877"/>
    </source>
</evidence>
<proteinExistence type="predicted"/>
<feature type="non-terminal residue" evidence="1">
    <location>
        <position position="1"/>
    </location>
</feature>
<name>A0A6V8PP87_9ACTN</name>
<protein>
    <submittedName>
        <fullName evidence="1">Uncharacterized protein</fullName>
    </submittedName>
</protein>
<dbReference type="EMBL" id="BLSA01000130">
    <property type="protein sequence ID" value="GFP32691.1"/>
    <property type="molecule type" value="Genomic_DNA"/>
</dbReference>
<sequence>SEDDKYFKQIQTNRNYDASGTIIGGRIWAKSQKEKLKE</sequence>
<comment type="caution">
    <text evidence="1">The sequence shown here is derived from an EMBL/GenBank/DDBJ whole genome shotgun (WGS) entry which is preliminary data.</text>
</comment>
<organism evidence="1 2">
    <name type="scientific">Candidatus Hakubella thermalkaliphila</name>
    <dbReference type="NCBI Taxonomy" id="2754717"/>
    <lineage>
        <taxon>Bacteria</taxon>
        <taxon>Bacillati</taxon>
        <taxon>Actinomycetota</taxon>
        <taxon>Actinomycetota incertae sedis</taxon>
        <taxon>Candidatus Hakubellales</taxon>
        <taxon>Candidatus Hakubellaceae</taxon>
        <taxon>Candidatus Hakubella</taxon>
    </lineage>
</organism>
<dbReference type="AlphaFoldDB" id="A0A6V8PP87"/>
<reference evidence="1 2" key="1">
    <citation type="journal article" date="2020" name="Front. Microbiol.">
        <title>Single-cell genomics of novel Actinobacteria with the Wood-Ljungdahl pathway discovered in a serpentinizing system.</title>
        <authorList>
            <person name="Merino N."/>
            <person name="Kawai M."/>
            <person name="Boyd E.S."/>
            <person name="Colman D.R."/>
            <person name="McGlynn S.E."/>
            <person name="Nealson K.H."/>
            <person name="Kurokawa K."/>
            <person name="Hongoh Y."/>
        </authorList>
    </citation>
    <scope>NUCLEOTIDE SEQUENCE [LARGE SCALE GENOMIC DNA]</scope>
    <source>
        <strain evidence="1 2">S42</strain>
    </source>
</reference>
<evidence type="ECO:0000313" key="1">
    <source>
        <dbReference type="EMBL" id="GFP32691.1"/>
    </source>
</evidence>